<name>A0A8H3ZLM2_9PEZI</name>
<dbReference type="PROSITE" id="PS50088">
    <property type="entry name" value="ANK_REPEAT"/>
    <property type="match status" value="1"/>
</dbReference>
<dbReference type="Gene3D" id="1.25.40.20">
    <property type="entry name" value="Ankyrin repeat-containing domain"/>
    <property type="match status" value="1"/>
</dbReference>
<dbReference type="SUPFAM" id="SSF48403">
    <property type="entry name" value="Ankyrin repeat"/>
    <property type="match status" value="1"/>
</dbReference>
<dbReference type="InterPro" id="IPR036770">
    <property type="entry name" value="Ankyrin_rpt-contain_sf"/>
</dbReference>
<keyword evidence="5" id="KW-1185">Reference proteome</keyword>
<dbReference type="OrthoDB" id="341259at2759"/>
<accession>A0A8H3ZLM2</accession>
<keyword evidence="2 3" id="KW-0040">ANK repeat</keyword>
<sequence>MKAASPIPDLPFEIVLAIVGVIQDVSTLSALSQTCHDLYDAASPLLYRNGLARDDTEVQSSINIHTNYDIEEIPRDYTLKPYANPIVLWAAAADPVVGLPVLEKVLSLRPLHLWATFHLPGHTCEPHWPWTTNKEEPLSAGRITSLHVAASVGNFAAVYWLLEDHLSRSTLGLEVTATYACMCPSSHLNILRQNHGLLDAEDCPDATPLHLALAHGHIDVARLLILCGANWSGFTDGCHGVTGLMMIASNGQVELLKWLFDNGLLTKQAVEHEDNMGFTAEDYVCSCDSEVERGVMKSWLTEIRTGLKIDKSLDVSCGISDLFLGKDESSPTQKSMTSPEGLVD</sequence>
<gene>
    <name evidence="4" type="ORF">GQ607_014589</name>
</gene>
<organism evidence="4 5">
    <name type="scientific">Colletotrichum asianum</name>
    <dbReference type="NCBI Taxonomy" id="702518"/>
    <lineage>
        <taxon>Eukaryota</taxon>
        <taxon>Fungi</taxon>
        <taxon>Dikarya</taxon>
        <taxon>Ascomycota</taxon>
        <taxon>Pezizomycotina</taxon>
        <taxon>Sordariomycetes</taxon>
        <taxon>Hypocreomycetidae</taxon>
        <taxon>Glomerellales</taxon>
        <taxon>Glomerellaceae</taxon>
        <taxon>Colletotrichum</taxon>
        <taxon>Colletotrichum gloeosporioides species complex</taxon>
    </lineage>
</organism>
<dbReference type="Pfam" id="PF12796">
    <property type="entry name" value="Ank_2"/>
    <property type="match status" value="1"/>
</dbReference>
<evidence type="ECO:0000256" key="1">
    <source>
        <dbReference type="ARBA" id="ARBA00022737"/>
    </source>
</evidence>
<evidence type="ECO:0000313" key="4">
    <source>
        <dbReference type="EMBL" id="KAF0318221.1"/>
    </source>
</evidence>
<dbReference type="InterPro" id="IPR002110">
    <property type="entry name" value="Ankyrin_rpt"/>
</dbReference>
<dbReference type="EMBL" id="WOWK01000114">
    <property type="protein sequence ID" value="KAF0318221.1"/>
    <property type="molecule type" value="Genomic_DNA"/>
</dbReference>
<protein>
    <submittedName>
        <fullName evidence="4">Ankyrin unc44</fullName>
    </submittedName>
</protein>
<dbReference type="SMART" id="SM00248">
    <property type="entry name" value="ANK"/>
    <property type="match status" value="3"/>
</dbReference>
<reference evidence="4 5" key="1">
    <citation type="submission" date="2019-12" db="EMBL/GenBank/DDBJ databases">
        <title>A genome sequence resource for the geographically widespread anthracnose pathogen Colletotrichum asianum.</title>
        <authorList>
            <person name="Meng Y."/>
        </authorList>
    </citation>
    <scope>NUCLEOTIDE SEQUENCE [LARGE SCALE GENOMIC DNA]</scope>
    <source>
        <strain evidence="4 5">ICMP 18580</strain>
    </source>
</reference>
<dbReference type="PANTHER" id="PTHR24123">
    <property type="entry name" value="ANKYRIN REPEAT-CONTAINING"/>
    <property type="match status" value="1"/>
</dbReference>
<feature type="repeat" description="ANK" evidence="3">
    <location>
        <begin position="204"/>
        <end position="230"/>
    </location>
</feature>
<dbReference type="AlphaFoldDB" id="A0A8H3ZLM2"/>
<proteinExistence type="predicted"/>
<dbReference type="PROSITE" id="PS50297">
    <property type="entry name" value="ANK_REP_REGION"/>
    <property type="match status" value="1"/>
</dbReference>
<dbReference type="InterPro" id="IPR051165">
    <property type="entry name" value="Multifunctional_ANK_Repeat"/>
</dbReference>
<evidence type="ECO:0000256" key="3">
    <source>
        <dbReference type="PROSITE-ProRule" id="PRU00023"/>
    </source>
</evidence>
<dbReference type="Proteomes" id="UP000434172">
    <property type="component" value="Unassembled WGS sequence"/>
</dbReference>
<dbReference type="PANTHER" id="PTHR24123:SF33">
    <property type="entry name" value="PROTEIN HOS4"/>
    <property type="match status" value="1"/>
</dbReference>
<comment type="caution">
    <text evidence="4">The sequence shown here is derived from an EMBL/GenBank/DDBJ whole genome shotgun (WGS) entry which is preliminary data.</text>
</comment>
<evidence type="ECO:0000256" key="2">
    <source>
        <dbReference type="ARBA" id="ARBA00023043"/>
    </source>
</evidence>
<keyword evidence="1" id="KW-0677">Repeat</keyword>
<evidence type="ECO:0000313" key="5">
    <source>
        <dbReference type="Proteomes" id="UP000434172"/>
    </source>
</evidence>